<evidence type="ECO:0000256" key="3">
    <source>
        <dbReference type="ARBA" id="ARBA00022771"/>
    </source>
</evidence>
<name>A0A8T0HTE1_CERPU</name>
<dbReference type="PANTHER" id="PTHR46481">
    <property type="entry name" value="ZINC FINGER BED DOMAIN-CONTAINING PROTEIN 4"/>
    <property type="match status" value="1"/>
</dbReference>
<protein>
    <submittedName>
        <fullName evidence="6">Uncharacterized protein</fullName>
    </submittedName>
</protein>
<keyword evidence="4" id="KW-0862">Zinc</keyword>
<evidence type="ECO:0000256" key="5">
    <source>
        <dbReference type="ARBA" id="ARBA00023242"/>
    </source>
</evidence>
<dbReference type="AlphaFoldDB" id="A0A8T0HTE1"/>
<comment type="subcellular location">
    <subcellularLocation>
        <location evidence="1">Nucleus</location>
    </subcellularLocation>
</comment>
<proteinExistence type="predicted"/>
<dbReference type="InterPro" id="IPR052035">
    <property type="entry name" value="ZnF_BED_domain_contain"/>
</dbReference>
<dbReference type="InterPro" id="IPR012337">
    <property type="entry name" value="RNaseH-like_sf"/>
</dbReference>
<accession>A0A8T0HTE1</accession>
<keyword evidence="5" id="KW-0539">Nucleus</keyword>
<dbReference type="SUPFAM" id="SSF53098">
    <property type="entry name" value="Ribonuclease H-like"/>
    <property type="match status" value="1"/>
</dbReference>
<dbReference type="GO" id="GO:0008270">
    <property type="term" value="F:zinc ion binding"/>
    <property type="evidence" value="ECO:0007669"/>
    <property type="project" value="UniProtKB-KW"/>
</dbReference>
<keyword evidence="7" id="KW-1185">Reference proteome</keyword>
<evidence type="ECO:0000256" key="1">
    <source>
        <dbReference type="ARBA" id="ARBA00004123"/>
    </source>
</evidence>
<reference evidence="6" key="1">
    <citation type="submission" date="2020-06" db="EMBL/GenBank/DDBJ databases">
        <title>WGS assembly of Ceratodon purpureus strain R40.</title>
        <authorList>
            <person name="Carey S.B."/>
            <person name="Jenkins J."/>
            <person name="Shu S."/>
            <person name="Lovell J.T."/>
            <person name="Sreedasyam A."/>
            <person name="Maumus F."/>
            <person name="Tiley G.P."/>
            <person name="Fernandez-Pozo N."/>
            <person name="Barry K."/>
            <person name="Chen C."/>
            <person name="Wang M."/>
            <person name="Lipzen A."/>
            <person name="Daum C."/>
            <person name="Saski C.A."/>
            <person name="Payton A.C."/>
            <person name="Mcbreen J.C."/>
            <person name="Conrad R.E."/>
            <person name="Kollar L.M."/>
            <person name="Olsson S."/>
            <person name="Huttunen S."/>
            <person name="Landis J.B."/>
            <person name="Wickett N.J."/>
            <person name="Johnson M.G."/>
            <person name="Rensing S.A."/>
            <person name="Grimwood J."/>
            <person name="Schmutz J."/>
            <person name="Mcdaniel S.F."/>
        </authorList>
    </citation>
    <scope>NUCLEOTIDE SEQUENCE</scope>
    <source>
        <strain evidence="6">R40</strain>
    </source>
</reference>
<comment type="caution">
    <text evidence="6">The sequence shown here is derived from an EMBL/GenBank/DDBJ whole genome shotgun (WGS) entry which is preliminary data.</text>
</comment>
<evidence type="ECO:0000256" key="2">
    <source>
        <dbReference type="ARBA" id="ARBA00022723"/>
    </source>
</evidence>
<dbReference type="PANTHER" id="PTHR46481:SF10">
    <property type="entry name" value="ZINC FINGER BED DOMAIN-CONTAINING PROTEIN 39"/>
    <property type="match status" value="1"/>
</dbReference>
<evidence type="ECO:0000313" key="7">
    <source>
        <dbReference type="Proteomes" id="UP000822688"/>
    </source>
</evidence>
<dbReference type="EMBL" id="CM026426">
    <property type="protein sequence ID" value="KAG0574224.1"/>
    <property type="molecule type" value="Genomic_DNA"/>
</dbReference>
<keyword evidence="2" id="KW-0479">Metal-binding</keyword>
<organism evidence="6 7">
    <name type="scientific">Ceratodon purpureus</name>
    <name type="common">Fire moss</name>
    <name type="synonym">Dicranum purpureum</name>
    <dbReference type="NCBI Taxonomy" id="3225"/>
    <lineage>
        <taxon>Eukaryota</taxon>
        <taxon>Viridiplantae</taxon>
        <taxon>Streptophyta</taxon>
        <taxon>Embryophyta</taxon>
        <taxon>Bryophyta</taxon>
        <taxon>Bryophytina</taxon>
        <taxon>Bryopsida</taxon>
        <taxon>Dicranidae</taxon>
        <taxon>Pseudoditrichales</taxon>
        <taxon>Ditrichaceae</taxon>
        <taxon>Ceratodon</taxon>
    </lineage>
</organism>
<evidence type="ECO:0000256" key="4">
    <source>
        <dbReference type="ARBA" id="ARBA00022833"/>
    </source>
</evidence>
<sequence>MVVNVSVAQKLRCWVCHPTEAESSNSSRRGTRGRKGILQYNPAHGITSMKTHVENEHGQELARFVFDPAAEEGDTARQKTKKRKGAPPTDITAYFGNAKPYAKNDVQQQQFLEDLVLFIAKGYESLSIVESAWLRRLLLRRDPKVVCLSRKQLVREHIPAMLNKTMERFVIPLITSCQTASITFELWMSQTGWDTFALVVNFIDEGWVPRHVTVGLFEAQDTSGAALAEIVKPLLEQFKLTEKIVACVKDEGANLVTLEKALELTVSCDVLGLPKPFSSACFGHIMSKVCQYATNNEQMCKGMKEVSLKDAQKSLRSCISWTKKSGKGLQEWDKACIDAGLPTRKLKTHVKTRFASKVVLFQETQEYADAISICYRRQSLKLQARVPSGMTWATARTVTQTLNPVVQQCMSIELQGVYDQSASVFPPLQVGDFESEIEILKARMAKTAVDVMKPFLRFSIHFVADQAQNMLSLMLDPRFKGLELVILYVGVAAAKQVVEDYDRKILIPYLVKVHKYLNPGDSPATQLDPAPSSILFEACEGILTAELSLFRRLTIVHPEAEEPLTWWKLNASRFPSIETERIFSIAGVFTSLRRCRLGLNNLDSLIMINKNWPEDSRHECEITSVVKDVKEYFGKEMEQVVDFEAEIEEAGYFEEEPEDDE</sequence>
<dbReference type="Proteomes" id="UP000822688">
    <property type="component" value="Chromosome V"/>
</dbReference>
<evidence type="ECO:0000313" key="6">
    <source>
        <dbReference type="EMBL" id="KAG0574224.1"/>
    </source>
</evidence>
<gene>
    <name evidence="6" type="ORF">KC19_VG245300</name>
</gene>
<keyword evidence="3" id="KW-0863">Zinc-finger</keyword>
<dbReference type="GO" id="GO:0005634">
    <property type="term" value="C:nucleus"/>
    <property type="evidence" value="ECO:0007669"/>
    <property type="project" value="UniProtKB-SubCell"/>
</dbReference>